<dbReference type="InterPro" id="IPR036259">
    <property type="entry name" value="MFS_trans_sf"/>
</dbReference>
<feature type="transmembrane region" description="Helical" evidence="7">
    <location>
        <begin position="268"/>
        <end position="291"/>
    </location>
</feature>
<dbReference type="Gene3D" id="1.20.1720.10">
    <property type="entry name" value="Multidrug resistance protein D"/>
    <property type="match status" value="1"/>
</dbReference>
<dbReference type="EMBL" id="FQZB01000031">
    <property type="protein sequence ID" value="SHK81998.1"/>
    <property type="molecule type" value="Genomic_DNA"/>
</dbReference>
<evidence type="ECO:0000256" key="3">
    <source>
        <dbReference type="ARBA" id="ARBA00022475"/>
    </source>
</evidence>
<dbReference type="Gene3D" id="1.20.1250.20">
    <property type="entry name" value="MFS general substrate transporter like domains"/>
    <property type="match status" value="1"/>
</dbReference>
<organism evidence="9 10">
    <name type="scientific">Clostridium cavendishii DSM 21758</name>
    <dbReference type="NCBI Taxonomy" id="1121302"/>
    <lineage>
        <taxon>Bacteria</taxon>
        <taxon>Bacillati</taxon>
        <taxon>Bacillota</taxon>
        <taxon>Clostridia</taxon>
        <taxon>Eubacteriales</taxon>
        <taxon>Clostridiaceae</taxon>
        <taxon>Clostridium</taxon>
    </lineage>
</organism>
<keyword evidence="4 7" id="KW-0812">Transmembrane</keyword>
<feature type="transmembrane region" description="Helical" evidence="7">
    <location>
        <begin position="9"/>
        <end position="34"/>
    </location>
</feature>
<feature type="transmembrane region" description="Helical" evidence="7">
    <location>
        <begin position="333"/>
        <end position="351"/>
    </location>
</feature>
<dbReference type="SUPFAM" id="SSF103473">
    <property type="entry name" value="MFS general substrate transporter"/>
    <property type="match status" value="1"/>
</dbReference>
<feature type="transmembrane region" description="Helical" evidence="7">
    <location>
        <begin position="363"/>
        <end position="382"/>
    </location>
</feature>
<feature type="transmembrane region" description="Helical" evidence="7">
    <location>
        <begin position="224"/>
        <end position="247"/>
    </location>
</feature>
<evidence type="ECO:0000256" key="5">
    <source>
        <dbReference type="ARBA" id="ARBA00022989"/>
    </source>
</evidence>
<feature type="transmembrane region" description="Helical" evidence="7">
    <location>
        <begin position="46"/>
        <end position="65"/>
    </location>
</feature>
<dbReference type="CDD" id="cd17502">
    <property type="entry name" value="MFS_Azr1_MDR_like"/>
    <property type="match status" value="1"/>
</dbReference>
<keyword evidence="10" id="KW-1185">Reference proteome</keyword>
<evidence type="ECO:0000256" key="2">
    <source>
        <dbReference type="ARBA" id="ARBA00022448"/>
    </source>
</evidence>
<dbReference type="PANTHER" id="PTHR23501">
    <property type="entry name" value="MAJOR FACILITATOR SUPERFAMILY"/>
    <property type="match status" value="1"/>
</dbReference>
<feature type="transmembrane region" description="Helical" evidence="7">
    <location>
        <begin position="486"/>
        <end position="504"/>
    </location>
</feature>
<dbReference type="GO" id="GO:0022857">
    <property type="term" value="F:transmembrane transporter activity"/>
    <property type="evidence" value="ECO:0007669"/>
    <property type="project" value="InterPro"/>
</dbReference>
<dbReference type="GO" id="GO:0005886">
    <property type="term" value="C:plasma membrane"/>
    <property type="evidence" value="ECO:0007669"/>
    <property type="project" value="UniProtKB-SubCell"/>
</dbReference>
<keyword evidence="2" id="KW-0813">Transport</keyword>
<dbReference type="RefSeq" id="WP_072993832.1">
    <property type="nucleotide sequence ID" value="NZ_FQZB01000031.1"/>
</dbReference>
<feature type="transmembrane region" description="Helical" evidence="7">
    <location>
        <begin position="135"/>
        <end position="153"/>
    </location>
</feature>
<evidence type="ECO:0000256" key="1">
    <source>
        <dbReference type="ARBA" id="ARBA00004651"/>
    </source>
</evidence>
<dbReference type="PANTHER" id="PTHR23501:SF197">
    <property type="entry name" value="COMD"/>
    <property type="match status" value="1"/>
</dbReference>
<feature type="transmembrane region" description="Helical" evidence="7">
    <location>
        <begin position="303"/>
        <end position="321"/>
    </location>
</feature>
<dbReference type="NCBIfam" id="TIGR00711">
    <property type="entry name" value="efflux_EmrB"/>
    <property type="match status" value="1"/>
</dbReference>
<keyword evidence="5 7" id="KW-1133">Transmembrane helix</keyword>
<dbReference type="PROSITE" id="PS00217">
    <property type="entry name" value="SUGAR_TRANSPORT_2"/>
    <property type="match status" value="1"/>
</dbReference>
<gene>
    <name evidence="9" type="ORF">SAMN02745163_04516</name>
</gene>
<feature type="transmembrane region" description="Helical" evidence="7">
    <location>
        <begin position="165"/>
        <end position="185"/>
    </location>
</feature>
<protein>
    <submittedName>
        <fullName evidence="9">Drug resistance transporter, EmrB/QacA subfamily</fullName>
    </submittedName>
</protein>
<feature type="transmembrane region" description="Helical" evidence="7">
    <location>
        <begin position="102"/>
        <end position="123"/>
    </location>
</feature>
<feature type="transmembrane region" description="Helical" evidence="7">
    <location>
        <begin position="197"/>
        <end position="218"/>
    </location>
</feature>
<feature type="transmembrane region" description="Helical" evidence="7">
    <location>
        <begin position="77"/>
        <end position="96"/>
    </location>
</feature>
<proteinExistence type="predicted"/>
<dbReference type="PROSITE" id="PS50850">
    <property type="entry name" value="MFS"/>
    <property type="match status" value="1"/>
</dbReference>
<dbReference type="AlphaFoldDB" id="A0A1M6VKL1"/>
<name>A0A1M6VKL1_9CLOT</name>
<evidence type="ECO:0000313" key="9">
    <source>
        <dbReference type="EMBL" id="SHK81998.1"/>
    </source>
</evidence>
<reference evidence="9 10" key="1">
    <citation type="submission" date="2016-11" db="EMBL/GenBank/DDBJ databases">
        <authorList>
            <person name="Jaros S."/>
            <person name="Januszkiewicz K."/>
            <person name="Wedrychowicz H."/>
        </authorList>
    </citation>
    <scope>NUCLEOTIDE SEQUENCE [LARGE SCALE GENOMIC DNA]</scope>
    <source>
        <strain evidence="9 10">DSM 21758</strain>
    </source>
</reference>
<evidence type="ECO:0000313" key="10">
    <source>
        <dbReference type="Proteomes" id="UP000184310"/>
    </source>
</evidence>
<dbReference type="InterPro" id="IPR020846">
    <property type="entry name" value="MFS_dom"/>
</dbReference>
<evidence type="ECO:0000256" key="7">
    <source>
        <dbReference type="SAM" id="Phobius"/>
    </source>
</evidence>
<dbReference type="InterPro" id="IPR005829">
    <property type="entry name" value="Sugar_transporter_CS"/>
</dbReference>
<evidence type="ECO:0000256" key="6">
    <source>
        <dbReference type="ARBA" id="ARBA00023136"/>
    </source>
</evidence>
<keyword evidence="6 7" id="KW-0472">Membrane</keyword>
<dbReference type="OrthoDB" id="102502at2"/>
<dbReference type="FunFam" id="1.20.1720.10:FF:000004">
    <property type="entry name" value="EmrB/QacA family drug resistance transporter"/>
    <property type="match status" value="1"/>
</dbReference>
<evidence type="ECO:0000259" key="8">
    <source>
        <dbReference type="PROSITE" id="PS50850"/>
    </source>
</evidence>
<dbReference type="InterPro" id="IPR004638">
    <property type="entry name" value="EmrB-like"/>
</dbReference>
<sequence>MKKLEKRQIIFIMLGVMLSVLLSSLDSTIVGTAMPKIINELYGMEHYTWPFTAYMLCSTIAIPIFGKIADIYGRKPIWFIGATIFLVSTALCGLSQTMLQLIIFRGIQGLGGGILMSNSFAIVGQIFSPQERGKYMGMVTAVFGLSSVIGPALGGYITDNLNWRWVFYVNLPVGILAMGVMFFALPNYVDKSVKKIVDYLGATLLTLALVPMLLAFTWGGRDYAWMSFQIIGMLLFSVVMLIIFVIVERKAEEPILSPKFFKNKTYNISVLASFLTNAAMFGAITFIPLFVQGVMGTSATNSGMITTPMTLGLVVTSIIAGQLISKTGKYKTMGIVGFVISLVGVLLMTFMNTESTSSEIVRNMVILGAGLGLTLPIFNVIIQNEFEVRELGSVTASVQFFRNIGGTISSAVLGTVMMNSMNDGFNKLDLSKVPNPMKSIFSNPQLFTNADSINKVREKIPAQVMGIFDSVMVQIKDVISISIHKVFIISIFILIAAIITTLLIKEKPLKSQEKFLEEAA</sequence>
<accession>A0A1M6VKL1</accession>
<dbReference type="Pfam" id="PF07690">
    <property type="entry name" value="MFS_1"/>
    <property type="match status" value="1"/>
</dbReference>
<dbReference type="InterPro" id="IPR011701">
    <property type="entry name" value="MFS"/>
</dbReference>
<feature type="domain" description="Major facilitator superfamily (MFS) profile" evidence="8">
    <location>
        <begin position="12"/>
        <end position="508"/>
    </location>
</feature>
<comment type="subcellular location">
    <subcellularLocation>
        <location evidence="1">Cell membrane</location>
        <topology evidence="1">Multi-pass membrane protein</topology>
    </subcellularLocation>
</comment>
<dbReference type="PRINTS" id="PR01036">
    <property type="entry name" value="TCRTETB"/>
</dbReference>
<dbReference type="Proteomes" id="UP000184310">
    <property type="component" value="Unassembled WGS sequence"/>
</dbReference>
<dbReference type="STRING" id="1121302.SAMN02745163_04516"/>
<evidence type="ECO:0000256" key="4">
    <source>
        <dbReference type="ARBA" id="ARBA00022692"/>
    </source>
</evidence>
<keyword evidence="3" id="KW-1003">Cell membrane</keyword>